<keyword evidence="1" id="KW-0472">Membrane</keyword>
<dbReference type="Gene3D" id="1.20.120.20">
    <property type="entry name" value="Apolipoprotein"/>
    <property type="match status" value="1"/>
</dbReference>
<dbReference type="Pfam" id="PF19029">
    <property type="entry name" value="DUF883_C"/>
    <property type="match status" value="1"/>
</dbReference>
<dbReference type="InterPro" id="IPR043605">
    <property type="entry name" value="DUF883_C"/>
</dbReference>
<keyword evidence="1" id="KW-1133">Transmembrane helix</keyword>
<proteinExistence type="predicted"/>
<feature type="domain" description="DUF883" evidence="3">
    <location>
        <begin position="99"/>
        <end position="126"/>
    </location>
</feature>
<feature type="domain" description="DUF883" evidence="2">
    <location>
        <begin position="39"/>
        <end position="84"/>
    </location>
</feature>
<gene>
    <name evidence="4" type="ORF">C7S16_6325</name>
</gene>
<dbReference type="EMBL" id="QXCT01000001">
    <property type="protein sequence ID" value="MDW9251954.1"/>
    <property type="molecule type" value="Genomic_DNA"/>
</dbReference>
<feature type="transmembrane region" description="Helical" evidence="1">
    <location>
        <begin position="106"/>
        <end position="124"/>
    </location>
</feature>
<evidence type="ECO:0000256" key="1">
    <source>
        <dbReference type="SAM" id="Phobius"/>
    </source>
</evidence>
<protein>
    <recommendedName>
        <fullName evidence="6">DUF883 domain-containing protein</fullName>
    </recommendedName>
</protein>
<dbReference type="KEGG" id="btha:DR62_5451"/>
<dbReference type="GeneID" id="45118024"/>
<evidence type="ECO:0000259" key="2">
    <source>
        <dbReference type="Pfam" id="PF05957"/>
    </source>
</evidence>
<evidence type="ECO:0000313" key="4">
    <source>
        <dbReference type="EMBL" id="MDW9251954.1"/>
    </source>
</evidence>
<reference evidence="4" key="1">
    <citation type="submission" date="2018-08" db="EMBL/GenBank/DDBJ databases">
        <title>Identification of Burkholderia cepacia strains that express a Burkholderia pseudomallei-like capsular polysaccharide.</title>
        <authorList>
            <person name="Burtnick M.N."/>
            <person name="Vongsouvath M."/>
            <person name="Newton P."/>
            <person name="Wuthiekanun V."/>
            <person name="Limmathurotsakul D."/>
            <person name="Brett P.J."/>
            <person name="Chantratita N."/>
            <person name="Dance D.A."/>
        </authorList>
    </citation>
    <scope>NUCLEOTIDE SEQUENCE</scope>
    <source>
        <strain evidence="4">SBXCC001</strain>
    </source>
</reference>
<dbReference type="Pfam" id="PF05957">
    <property type="entry name" value="DUF883"/>
    <property type="match status" value="1"/>
</dbReference>
<dbReference type="InterPro" id="IPR043604">
    <property type="entry name" value="DUF883_N"/>
</dbReference>
<name>A0AAW9CMV3_BURTH</name>
<evidence type="ECO:0000313" key="5">
    <source>
        <dbReference type="Proteomes" id="UP001272137"/>
    </source>
</evidence>
<keyword evidence="1" id="KW-0812">Transmembrane</keyword>
<accession>A0AAW9CMV3</accession>
<evidence type="ECO:0000259" key="3">
    <source>
        <dbReference type="Pfam" id="PF19029"/>
    </source>
</evidence>
<dbReference type="Proteomes" id="UP001272137">
    <property type="component" value="Unassembled WGS sequence"/>
</dbReference>
<comment type="caution">
    <text evidence="4">The sequence shown here is derived from an EMBL/GenBank/DDBJ whole genome shotgun (WGS) entry which is preliminary data.</text>
</comment>
<organism evidence="4 5">
    <name type="scientific">Burkholderia thailandensis</name>
    <dbReference type="NCBI Taxonomy" id="57975"/>
    <lineage>
        <taxon>Bacteria</taxon>
        <taxon>Pseudomonadati</taxon>
        <taxon>Pseudomonadota</taxon>
        <taxon>Betaproteobacteria</taxon>
        <taxon>Burkholderiales</taxon>
        <taxon>Burkholderiaceae</taxon>
        <taxon>Burkholderia</taxon>
        <taxon>pseudomallei group</taxon>
    </lineage>
</organism>
<dbReference type="RefSeq" id="WP_009895568.1">
    <property type="nucleotide sequence ID" value="NZ_CM125683.1"/>
</dbReference>
<evidence type="ECO:0008006" key="6">
    <source>
        <dbReference type="Google" id="ProtNLM"/>
    </source>
</evidence>
<sequence>MALTDTVEYKLDRGLSEARRAGHRFARDARSAARDLNGEVKDNMRSLVDELDALLKEDVDADALRKRLRGRLEAARDTLDDASWHASRRLRRSAERVTQAVHDNPWQAAGIVAGLAFAAGILLARR</sequence>
<dbReference type="AlphaFoldDB" id="A0AAW9CMV3"/>